<dbReference type="OrthoDB" id="2730377at2759"/>
<dbReference type="EMBL" id="ML122330">
    <property type="protein sequence ID" value="RPD53060.1"/>
    <property type="molecule type" value="Genomic_DNA"/>
</dbReference>
<organism evidence="2 3">
    <name type="scientific">Lentinus tigrinus ALCF2SS1-6</name>
    <dbReference type="NCBI Taxonomy" id="1328759"/>
    <lineage>
        <taxon>Eukaryota</taxon>
        <taxon>Fungi</taxon>
        <taxon>Dikarya</taxon>
        <taxon>Basidiomycota</taxon>
        <taxon>Agaricomycotina</taxon>
        <taxon>Agaricomycetes</taxon>
        <taxon>Polyporales</taxon>
        <taxon>Polyporaceae</taxon>
        <taxon>Lentinus</taxon>
    </lineage>
</organism>
<feature type="region of interest" description="Disordered" evidence="1">
    <location>
        <begin position="217"/>
        <end position="238"/>
    </location>
</feature>
<dbReference type="Proteomes" id="UP000313359">
    <property type="component" value="Unassembled WGS sequence"/>
</dbReference>
<evidence type="ECO:0000313" key="3">
    <source>
        <dbReference type="Proteomes" id="UP000313359"/>
    </source>
</evidence>
<evidence type="ECO:0000313" key="2">
    <source>
        <dbReference type="EMBL" id="RPD53060.1"/>
    </source>
</evidence>
<proteinExistence type="predicted"/>
<accession>A0A5C2RPI5</accession>
<name>A0A5C2RPI5_9APHY</name>
<dbReference type="AlphaFoldDB" id="A0A5C2RPI5"/>
<protein>
    <submittedName>
        <fullName evidence="2">Uncharacterized protein</fullName>
    </submittedName>
</protein>
<evidence type="ECO:0000256" key="1">
    <source>
        <dbReference type="SAM" id="MobiDB-lite"/>
    </source>
</evidence>
<keyword evidence="3" id="KW-1185">Reference proteome</keyword>
<reference evidence="2" key="1">
    <citation type="journal article" date="2018" name="Genome Biol. Evol.">
        <title>Genomics and development of Lentinus tigrinus, a white-rot wood-decaying mushroom with dimorphic fruiting bodies.</title>
        <authorList>
            <person name="Wu B."/>
            <person name="Xu Z."/>
            <person name="Knudson A."/>
            <person name="Carlson A."/>
            <person name="Chen N."/>
            <person name="Kovaka S."/>
            <person name="LaButti K."/>
            <person name="Lipzen A."/>
            <person name="Pennachio C."/>
            <person name="Riley R."/>
            <person name="Schakwitz W."/>
            <person name="Umezawa K."/>
            <person name="Ohm R.A."/>
            <person name="Grigoriev I.V."/>
            <person name="Nagy L.G."/>
            <person name="Gibbons J."/>
            <person name="Hibbett D."/>
        </authorList>
    </citation>
    <scope>NUCLEOTIDE SEQUENCE [LARGE SCALE GENOMIC DNA]</scope>
    <source>
        <strain evidence="2">ALCF2SS1-6</strain>
    </source>
</reference>
<sequence length="238" mass="26528">MACTRKRLLFHALPGKKSVRSSVRRAVLRPLDIPQLQHPRVVVRRPPLPPGFPPPATCVPKPDYSDPRKSVREILAAMLVYISGDRDARMVWELRLFRDQVVLRYGVILVGWPPAVPFWQLSKKGGPTAEQMRDLLDLLTANPPQLYFTRATEEQLRVARLAAGGIPPSTLRPEALPFPNLGHSDIAQRHMLYGHDGNPMTHHHVCDGLTSAKATGEELRGGSIDADTDSISEFTDEE</sequence>
<gene>
    <name evidence="2" type="ORF">L227DRAFT_658448</name>
</gene>
<feature type="compositionally biased region" description="Acidic residues" evidence="1">
    <location>
        <begin position="226"/>
        <end position="238"/>
    </location>
</feature>